<dbReference type="Proteomes" id="UP001219525">
    <property type="component" value="Unassembled WGS sequence"/>
</dbReference>
<organism evidence="2 3">
    <name type="scientific">Mycena pura</name>
    <dbReference type="NCBI Taxonomy" id="153505"/>
    <lineage>
        <taxon>Eukaryota</taxon>
        <taxon>Fungi</taxon>
        <taxon>Dikarya</taxon>
        <taxon>Basidiomycota</taxon>
        <taxon>Agaricomycotina</taxon>
        <taxon>Agaricomycetes</taxon>
        <taxon>Agaricomycetidae</taxon>
        <taxon>Agaricales</taxon>
        <taxon>Marasmiineae</taxon>
        <taxon>Mycenaceae</taxon>
        <taxon>Mycena</taxon>
    </lineage>
</organism>
<evidence type="ECO:0000313" key="3">
    <source>
        <dbReference type="Proteomes" id="UP001219525"/>
    </source>
</evidence>
<sequence length="550" mass="61729">MSAQLAAINQEIAWHYAQISILKAKANALTPISTLPNEIISKIFGMYAFSSLPSFDLKWSRIMLVCRRWYGIALAGQFLWSFIQVSSSYRTGRVRKQLELSGAAPLTVKIHSVNSSLYAPLLLQHAERLLEVELTGMAITVLDFMNSLPNYKLPLLRALNLDPSYKRDELPEGTSITLPESLFDGRAPRLTQLRLSSIPVNWNILRGLHSLSLKEAFNTNRGDSLANLLSLLEASSPTLTHVKLAGLLADPLSLQSYSIVSLPVMEFLWIQDNVALCNQLLRHLILPPTARILVYGYGIRSGPDIADLLVPIRKHVRSPAATTLRCLQFNSSDSRGTPANFMVCAFTAVTAPNMLEYDKANFTVNSHPTTENTLRQIMSKVLKALPSATITHLDCRCATQLTVTSWKAAIALLPALEMIYIFVNSAATKLFTALVELSECGGVYPPLRHIHLHAFVWKHRSDEDNDVVTPVLDALRLFLRTRHARGTPLEVLEIEEEVPSLAMREEEWEALFELVGRFIRDGSVYDPPALRREYEQWRLEWLAEHPDESE</sequence>
<dbReference type="AlphaFoldDB" id="A0AAD6VDR2"/>
<proteinExistence type="predicted"/>
<dbReference type="Gene3D" id="1.20.1280.50">
    <property type="match status" value="1"/>
</dbReference>
<reference evidence="2" key="1">
    <citation type="submission" date="2023-03" db="EMBL/GenBank/DDBJ databases">
        <title>Massive genome expansion in bonnet fungi (Mycena s.s.) driven by repeated elements and novel gene families across ecological guilds.</title>
        <authorList>
            <consortium name="Lawrence Berkeley National Laboratory"/>
            <person name="Harder C.B."/>
            <person name="Miyauchi S."/>
            <person name="Viragh M."/>
            <person name="Kuo A."/>
            <person name="Thoen E."/>
            <person name="Andreopoulos B."/>
            <person name="Lu D."/>
            <person name="Skrede I."/>
            <person name="Drula E."/>
            <person name="Henrissat B."/>
            <person name="Morin E."/>
            <person name="Kohler A."/>
            <person name="Barry K."/>
            <person name="LaButti K."/>
            <person name="Morin E."/>
            <person name="Salamov A."/>
            <person name="Lipzen A."/>
            <person name="Mereny Z."/>
            <person name="Hegedus B."/>
            <person name="Baldrian P."/>
            <person name="Stursova M."/>
            <person name="Weitz H."/>
            <person name="Taylor A."/>
            <person name="Grigoriev I.V."/>
            <person name="Nagy L.G."/>
            <person name="Martin F."/>
            <person name="Kauserud H."/>
        </authorList>
    </citation>
    <scope>NUCLEOTIDE SEQUENCE</scope>
    <source>
        <strain evidence="2">9144</strain>
    </source>
</reference>
<dbReference type="EMBL" id="JARJCW010000029">
    <property type="protein sequence ID" value="KAJ7210085.1"/>
    <property type="molecule type" value="Genomic_DNA"/>
</dbReference>
<accession>A0AAD6VDR2</accession>
<comment type="caution">
    <text evidence="2">The sequence shown here is derived from an EMBL/GenBank/DDBJ whole genome shotgun (WGS) entry which is preliminary data.</text>
</comment>
<feature type="domain" description="F-box" evidence="1">
    <location>
        <begin position="29"/>
        <end position="83"/>
    </location>
</feature>
<dbReference type="InterPro" id="IPR001810">
    <property type="entry name" value="F-box_dom"/>
</dbReference>
<evidence type="ECO:0000259" key="1">
    <source>
        <dbReference type="PROSITE" id="PS50181"/>
    </source>
</evidence>
<protein>
    <recommendedName>
        <fullName evidence="1">F-box domain-containing protein</fullName>
    </recommendedName>
</protein>
<dbReference type="PROSITE" id="PS50181">
    <property type="entry name" value="FBOX"/>
    <property type="match status" value="1"/>
</dbReference>
<gene>
    <name evidence="2" type="ORF">GGX14DRAFT_565874</name>
</gene>
<dbReference type="InterPro" id="IPR036047">
    <property type="entry name" value="F-box-like_dom_sf"/>
</dbReference>
<keyword evidence="3" id="KW-1185">Reference proteome</keyword>
<dbReference type="Pfam" id="PF12937">
    <property type="entry name" value="F-box-like"/>
    <property type="match status" value="1"/>
</dbReference>
<name>A0AAD6VDR2_9AGAR</name>
<evidence type="ECO:0000313" key="2">
    <source>
        <dbReference type="EMBL" id="KAJ7210085.1"/>
    </source>
</evidence>
<dbReference type="SUPFAM" id="SSF81383">
    <property type="entry name" value="F-box domain"/>
    <property type="match status" value="1"/>
</dbReference>